<reference evidence="1 2" key="1">
    <citation type="journal article" date="2021" name="Nat. Plants">
        <title>The Taxus genome provides insights into paclitaxel biosynthesis.</title>
        <authorList>
            <person name="Xiong X."/>
            <person name="Gou J."/>
            <person name="Liao Q."/>
            <person name="Li Y."/>
            <person name="Zhou Q."/>
            <person name="Bi G."/>
            <person name="Li C."/>
            <person name="Du R."/>
            <person name="Wang X."/>
            <person name="Sun T."/>
            <person name="Guo L."/>
            <person name="Liang H."/>
            <person name="Lu P."/>
            <person name="Wu Y."/>
            <person name="Zhang Z."/>
            <person name="Ro D.K."/>
            <person name="Shang Y."/>
            <person name="Huang S."/>
            <person name="Yan J."/>
        </authorList>
    </citation>
    <scope>NUCLEOTIDE SEQUENCE [LARGE SCALE GENOMIC DNA]</scope>
    <source>
        <strain evidence="1">Ta-2019</strain>
    </source>
</reference>
<proteinExistence type="predicted"/>
<dbReference type="EMBL" id="JAHRHJ020000003">
    <property type="protein sequence ID" value="KAH9322473.1"/>
    <property type="molecule type" value="Genomic_DNA"/>
</dbReference>
<organism evidence="1 2">
    <name type="scientific">Taxus chinensis</name>
    <name type="common">Chinese yew</name>
    <name type="synonym">Taxus wallichiana var. chinensis</name>
    <dbReference type="NCBI Taxonomy" id="29808"/>
    <lineage>
        <taxon>Eukaryota</taxon>
        <taxon>Viridiplantae</taxon>
        <taxon>Streptophyta</taxon>
        <taxon>Embryophyta</taxon>
        <taxon>Tracheophyta</taxon>
        <taxon>Spermatophyta</taxon>
        <taxon>Pinopsida</taxon>
        <taxon>Pinidae</taxon>
        <taxon>Conifers II</taxon>
        <taxon>Cupressales</taxon>
        <taxon>Taxaceae</taxon>
        <taxon>Taxus</taxon>
    </lineage>
</organism>
<feature type="non-terminal residue" evidence="1">
    <location>
        <position position="72"/>
    </location>
</feature>
<comment type="caution">
    <text evidence="1">The sequence shown here is derived from an EMBL/GenBank/DDBJ whole genome shotgun (WGS) entry which is preliminary data.</text>
</comment>
<evidence type="ECO:0000313" key="2">
    <source>
        <dbReference type="Proteomes" id="UP000824469"/>
    </source>
</evidence>
<protein>
    <submittedName>
        <fullName evidence="1">Uncharacterized protein</fullName>
    </submittedName>
</protein>
<sequence>MWPGWYRTLRTELAGYRMAEHLMRSHSRGETMRLPLGILSPLCTQSAGVARVLGMGVRLQRGLVGIEKPLGS</sequence>
<name>A0AA38LF22_TAXCH</name>
<dbReference type="AlphaFoldDB" id="A0AA38LF22"/>
<keyword evidence="2" id="KW-1185">Reference proteome</keyword>
<evidence type="ECO:0000313" key="1">
    <source>
        <dbReference type="EMBL" id="KAH9322473.1"/>
    </source>
</evidence>
<accession>A0AA38LF22</accession>
<gene>
    <name evidence="1" type="ORF">KI387_017112</name>
</gene>
<dbReference type="Proteomes" id="UP000824469">
    <property type="component" value="Unassembled WGS sequence"/>
</dbReference>